<dbReference type="HAMAP" id="MF_02065">
    <property type="entry name" value="MltG"/>
    <property type="match status" value="1"/>
</dbReference>
<dbReference type="AlphaFoldDB" id="A0A3G6J6H9"/>
<dbReference type="PANTHER" id="PTHR30518:SF2">
    <property type="entry name" value="ENDOLYTIC MUREIN TRANSGLYCOSYLASE"/>
    <property type="match status" value="1"/>
</dbReference>
<evidence type="ECO:0000256" key="6">
    <source>
        <dbReference type="ARBA" id="ARBA00023316"/>
    </source>
</evidence>
<keyword evidence="6 7" id="KW-0961">Cell wall biogenesis/degradation</keyword>
<dbReference type="OrthoDB" id="9814591at2"/>
<dbReference type="GO" id="GO:0008932">
    <property type="term" value="F:lytic endotransglycosylase activity"/>
    <property type="evidence" value="ECO:0007669"/>
    <property type="project" value="UniProtKB-UniRule"/>
</dbReference>
<protein>
    <recommendedName>
        <fullName evidence="7">Endolytic murein transglycosylase</fullName>
        <ecNumber evidence="7">4.2.2.29</ecNumber>
    </recommendedName>
    <alternativeName>
        <fullName evidence="7">Peptidoglycan lytic transglycosylase</fullName>
    </alternativeName>
    <alternativeName>
        <fullName evidence="7">Peptidoglycan polymerization terminase</fullName>
    </alternativeName>
</protein>
<dbReference type="Proteomes" id="UP000269019">
    <property type="component" value="Chromosome"/>
</dbReference>
<evidence type="ECO:0000256" key="5">
    <source>
        <dbReference type="ARBA" id="ARBA00023239"/>
    </source>
</evidence>
<evidence type="ECO:0000256" key="7">
    <source>
        <dbReference type="HAMAP-Rule" id="MF_02065"/>
    </source>
</evidence>
<evidence type="ECO:0000256" key="4">
    <source>
        <dbReference type="ARBA" id="ARBA00023136"/>
    </source>
</evidence>
<dbReference type="KEGG" id="ccho:CCHOA_06390"/>
<dbReference type="Gene3D" id="3.30.1490.480">
    <property type="entry name" value="Endolytic murein transglycosylase"/>
    <property type="match status" value="1"/>
</dbReference>
<dbReference type="InterPro" id="IPR003770">
    <property type="entry name" value="MLTG-like"/>
</dbReference>
<comment type="catalytic activity">
    <reaction evidence="7">
        <text>a peptidoglycan chain = a peptidoglycan chain with N-acetyl-1,6-anhydromuramyl-[peptide] at the reducing end + a peptidoglycan chain with N-acetylglucosamine at the non-reducing end.</text>
        <dbReference type="EC" id="4.2.2.29"/>
    </reaction>
</comment>
<feature type="site" description="Important for catalytic activity" evidence="7">
    <location>
        <position position="284"/>
    </location>
</feature>
<dbReference type="GO" id="GO:0009252">
    <property type="term" value="P:peptidoglycan biosynthetic process"/>
    <property type="evidence" value="ECO:0007669"/>
    <property type="project" value="UniProtKB-UniRule"/>
</dbReference>
<dbReference type="EMBL" id="CP033896">
    <property type="protein sequence ID" value="AZA13677.1"/>
    <property type="molecule type" value="Genomic_DNA"/>
</dbReference>
<keyword evidence="9" id="KW-1185">Reference proteome</keyword>
<evidence type="ECO:0000313" key="8">
    <source>
        <dbReference type="EMBL" id="AZA13677.1"/>
    </source>
</evidence>
<dbReference type="GO" id="GO:0071555">
    <property type="term" value="P:cell wall organization"/>
    <property type="evidence" value="ECO:0007669"/>
    <property type="project" value="UniProtKB-KW"/>
</dbReference>
<reference evidence="8 9" key="1">
    <citation type="submission" date="2018-11" db="EMBL/GenBank/DDBJ databases">
        <authorList>
            <person name="Kleinhagauer T."/>
            <person name="Glaeser S.P."/>
            <person name="Spergser J."/>
            <person name="Ruckert C."/>
            <person name="Kaempfer P."/>
            <person name="Busse H.-J."/>
        </authorList>
    </citation>
    <scope>NUCLEOTIDE SEQUENCE [LARGE SCALE GENOMIC DNA]</scope>
    <source>
        <strain evidence="8 9">200CH</strain>
    </source>
</reference>
<proteinExistence type="inferred from homology"/>
<keyword evidence="5 7" id="KW-0456">Lyase</keyword>
<accession>A0A3G6J6H9</accession>
<keyword evidence="3 7" id="KW-1133">Transmembrane helix</keyword>
<evidence type="ECO:0000256" key="1">
    <source>
        <dbReference type="ARBA" id="ARBA00022475"/>
    </source>
</evidence>
<dbReference type="Pfam" id="PF02618">
    <property type="entry name" value="YceG"/>
    <property type="match status" value="1"/>
</dbReference>
<evidence type="ECO:0000256" key="2">
    <source>
        <dbReference type="ARBA" id="ARBA00022692"/>
    </source>
</evidence>
<comment type="similarity">
    <text evidence="7">Belongs to the transglycosylase MltG family.</text>
</comment>
<keyword evidence="2 7" id="KW-0812">Transmembrane</keyword>
<dbReference type="EC" id="4.2.2.29" evidence="7"/>
<dbReference type="GO" id="GO:0005886">
    <property type="term" value="C:plasma membrane"/>
    <property type="evidence" value="ECO:0007669"/>
    <property type="project" value="UniProtKB-SubCell"/>
</dbReference>
<comment type="subcellular location">
    <subcellularLocation>
        <location evidence="7">Cell membrane</location>
        <topology evidence="7">Single-pass membrane protein</topology>
    </subcellularLocation>
</comment>
<evidence type="ECO:0000256" key="3">
    <source>
        <dbReference type="ARBA" id="ARBA00022989"/>
    </source>
</evidence>
<organism evidence="8 9">
    <name type="scientific">Corynebacterium choanae</name>
    <dbReference type="NCBI Taxonomy" id="1862358"/>
    <lineage>
        <taxon>Bacteria</taxon>
        <taxon>Bacillati</taxon>
        <taxon>Actinomycetota</taxon>
        <taxon>Actinomycetes</taxon>
        <taxon>Mycobacteriales</taxon>
        <taxon>Corynebacteriaceae</taxon>
        <taxon>Corynebacterium</taxon>
    </lineage>
</organism>
<comment type="function">
    <text evidence="7">Functions as a peptidoglycan terminase that cleaves nascent peptidoglycan strands endolytically to terminate their elongation.</text>
</comment>
<name>A0A3G6J6H9_9CORY</name>
<gene>
    <name evidence="7" type="primary">mltG</name>
    <name evidence="8" type="ORF">CCHOA_06390</name>
</gene>
<keyword evidence="4 7" id="KW-0472">Membrane</keyword>
<dbReference type="NCBIfam" id="TIGR00247">
    <property type="entry name" value="endolytic transglycosylase MltG"/>
    <property type="match status" value="1"/>
</dbReference>
<dbReference type="PANTHER" id="PTHR30518">
    <property type="entry name" value="ENDOLYTIC MUREIN TRANSGLYCOSYLASE"/>
    <property type="match status" value="1"/>
</dbReference>
<evidence type="ECO:0000313" key="9">
    <source>
        <dbReference type="Proteomes" id="UP000269019"/>
    </source>
</evidence>
<feature type="transmembrane region" description="Helical" evidence="7">
    <location>
        <begin position="34"/>
        <end position="54"/>
    </location>
</feature>
<keyword evidence="1 7" id="KW-1003">Cell membrane</keyword>
<sequence>MPRNELGIVNLTPLEDKPVSRNSRPTHPDGRSRFVSVVVAAVLVIVLVTAYIGVRLMTAPAEQDYVGNGNGVVELVEIAPGSSVSALGPELVERGIVKSNSAFQRAASENSDAANVQPGYYRLEGEMSAEAAVAALLDPGHKVELLQVQPGATINDVVVVGGSTRLGIFSQISQLACGQAANSNCVTVAKLNDAAAFTPPAELGVPEWAIDQVTARGTDPRRIEGLIAPGEYVVNPTAQAKDILRELLTKSAKVWDETGIIDKASQSQFTPYELLTAASLVERESPAGEFRKVARVIVNRLAVPMRLEFDSTVNYDLADQEVATTDEDRARVTAWNTYAADGLPATPIASPSVEALEAMEDPEPGDWLFFVTVDQDGTTVFNNTFEEHMNSTGQAVDNGVLDSQREQ</sequence>